<feature type="coiled-coil region" evidence="1">
    <location>
        <begin position="537"/>
        <end position="569"/>
    </location>
</feature>
<accession>A0ABM9UQ83</accession>
<evidence type="ECO:0000256" key="1">
    <source>
        <dbReference type="SAM" id="Coils"/>
    </source>
</evidence>
<evidence type="ECO:0000256" key="2">
    <source>
        <dbReference type="SAM" id="SignalP"/>
    </source>
</evidence>
<name>A0ABM9UQ83_SARVE</name>
<evidence type="ECO:0000313" key="3">
    <source>
        <dbReference type="EMBL" id="CUN74344.1"/>
    </source>
</evidence>
<dbReference type="Proteomes" id="UP000095488">
    <property type="component" value="Unassembled WGS sequence"/>
</dbReference>
<comment type="caution">
    <text evidence="3">The sequence shown here is derived from an EMBL/GenBank/DDBJ whole genome shotgun (WGS) entry which is preliminary data.</text>
</comment>
<dbReference type="EMBL" id="CYZR01000003">
    <property type="protein sequence ID" value="CUN74344.1"/>
    <property type="molecule type" value="Genomic_DNA"/>
</dbReference>
<protein>
    <submittedName>
        <fullName evidence="3">Uncharacterized protein</fullName>
    </submittedName>
</protein>
<gene>
    <name evidence="3" type="ORF">ERS852473_00961</name>
</gene>
<proteinExistence type="predicted"/>
<feature type="signal peptide" evidence="2">
    <location>
        <begin position="1"/>
        <end position="27"/>
    </location>
</feature>
<keyword evidence="1" id="KW-0175">Coiled coil</keyword>
<feature type="chain" id="PRO_5047319127" evidence="2">
    <location>
        <begin position="28"/>
        <end position="665"/>
    </location>
</feature>
<reference evidence="3 4" key="1">
    <citation type="submission" date="2015-09" db="EMBL/GenBank/DDBJ databases">
        <authorList>
            <consortium name="Pathogen Informatics"/>
        </authorList>
    </citation>
    <scope>NUCLEOTIDE SEQUENCE [LARGE SCALE GENOMIC DNA]</scope>
    <source>
        <strain evidence="3 4">2789STDY5834858</strain>
    </source>
</reference>
<sequence>MSKNLQKTLAGALATMSVMSIATPVMATTVDIDALYKNAYDAMRKAQETEKQTDINAAMELIWELRHIGDEKKDENLINAACTWSSLVDEVQHPKLVKIVTAITKAQESGRQADINEAFATIEPELPAVWRSSYTSAIDLVQQKLQDELVKAVEKAEADKTEESIKDARELVNEVLTANNEAIVEWAKIFEAKLDNIVGDGTGDDDFLIDQEAYDLKITDAEVNRKQIKVTFEALEKSLDDVTLTVVDNNGNEVKVKSVATIKKGATEAKFEFNNYLSEKPTGVWTVNGVSFDLTERAFVKDVKDANNAKELENVLAKKEYKDLVTYNKDRLANYLEELKKAELKEVKDIQDIIDKVDAKLDKEESDNAELGKYIDLIKKVSKNGTQEQFNNLLNEGVEKSYIKDVNPDYMEDYKEEIKNKGEDVKEIIDIQTQINHVNNAKKEKAKTDLKTALEGSDKKAILEALQNSLLGLDNVKAENIDHYVLDKDSIKNKLNKDTNALKETNELIDIINKKANIVNAKTTQEMLNALTTYSSVQKLDKEFNDLSIERKQDTAEELLNKLSSNKKEYGMVAIENEIPKASQEVKVKIDAVNEALVNLAEYRGDIKEARTENHTSALINALKAIVTDNIDNIKCDNFYKNSFNEKGELVEYSNYTDIRTALNK</sequence>
<keyword evidence="2" id="KW-0732">Signal</keyword>
<dbReference type="RefSeq" id="WP_055258191.1">
    <property type="nucleotide sequence ID" value="NZ_CABIXL010000003.1"/>
</dbReference>
<feature type="coiled-coil region" evidence="1">
    <location>
        <begin position="142"/>
        <end position="171"/>
    </location>
</feature>
<keyword evidence="4" id="KW-1185">Reference proteome</keyword>
<evidence type="ECO:0000313" key="4">
    <source>
        <dbReference type="Proteomes" id="UP000095488"/>
    </source>
</evidence>
<organism evidence="3 4">
    <name type="scientific">Sarcina ventriculi</name>
    <name type="common">Clostridium ventriculi</name>
    <dbReference type="NCBI Taxonomy" id="1267"/>
    <lineage>
        <taxon>Bacteria</taxon>
        <taxon>Bacillati</taxon>
        <taxon>Bacillota</taxon>
        <taxon>Clostridia</taxon>
        <taxon>Eubacteriales</taxon>
        <taxon>Clostridiaceae</taxon>
        <taxon>Sarcina</taxon>
    </lineage>
</organism>